<keyword evidence="2" id="KW-0479">Metal-binding</keyword>
<evidence type="ECO:0000256" key="1">
    <source>
        <dbReference type="ARBA" id="ARBA00004123"/>
    </source>
</evidence>
<dbReference type="GO" id="GO:0008270">
    <property type="term" value="F:zinc ion binding"/>
    <property type="evidence" value="ECO:0007669"/>
    <property type="project" value="InterPro"/>
</dbReference>
<dbReference type="InterPro" id="IPR036864">
    <property type="entry name" value="Zn2-C6_fun-type_DNA-bd_sf"/>
</dbReference>
<keyword evidence="3" id="KW-0539">Nucleus</keyword>
<dbReference type="CDD" id="cd00067">
    <property type="entry name" value="GAL4"/>
    <property type="match status" value="1"/>
</dbReference>
<feature type="compositionally biased region" description="Polar residues" evidence="4">
    <location>
        <begin position="725"/>
        <end position="743"/>
    </location>
</feature>
<evidence type="ECO:0000256" key="2">
    <source>
        <dbReference type="ARBA" id="ARBA00022723"/>
    </source>
</evidence>
<dbReference type="CDD" id="cd12148">
    <property type="entry name" value="fungal_TF_MHR"/>
    <property type="match status" value="1"/>
</dbReference>
<dbReference type="Gene3D" id="4.10.240.10">
    <property type="entry name" value="Zn(2)-C6 fungal-type DNA-binding domain"/>
    <property type="match status" value="1"/>
</dbReference>
<dbReference type="InterPro" id="IPR001138">
    <property type="entry name" value="Zn2Cys6_DnaBD"/>
</dbReference>
<comment type="caution">
    <text evidence="6">The sequence shown here is derived from an EMBL/GenBank/DDBJ whole genome shotgun (WGS) entry which is preliminary data.</text>
</comment>
<evidence type="ECO:0000256" key="3">
    <source>
        <dbReference type="ARBA" id="ARBA00023242"/>
    </source>
</evidence>
<dbReference type="SUPFAM" id="SSF57701">
    <property type="entry name" value="Zn2/Cys6 DNA-binding domain"/>
    <property type="match status" value="1"/>
</dbReference>
<dbReference type="GO" id="GO:0006351">
    <property type="term" value="P:DNA-templated transcription"/>
    <property type="evidence" value="ECO:0007669"/>
    <property type="project" value="InterPro"/>
</dbReference>
<keyword evidence="7" id="KW-1185">Reference proteome</keyword>
<sequence>MASEQPPEQQQQQQQHHQQQPPAPSQERLPAPEQLVMKLTRGHSCVLCQQRKVRCDKQKPCANCVKANVECRVVPPQPPRRRKKKPHERDLIDRLKKYEALLSQAGVNFDPIAHDLRPGDHGDDVADLEQDLSGLKTSPSSAADHVSPGGSVHEKHKWFPYYKENRAMDDDMFNDSSDEEYEGPTVHHAFDAIFDNSDGFPFVVGGAPASVSNAHPSAIQIIQLWQIYIGNVNPLLKITHIPTLQKEIVMNGANTNKIAKGLECLMFAIYFSAVTSLTEAEVHSTFSEDRNVLLNKYHNATQQALVNAGFMRCTDLMVLQALLLYLLCIRPYVDPRALFCLIGIAVRIATRLGIHRDGAQFGLPPFEVEQRRRLWWQIVILDKRVAEITGSSITALSTSGGDCRFPLNVNDSDLNQFAKDPPTPVHGPTEMLFSLVRMELTVAAAPGGSTRPFATTPGGRPINTKVQYSPSPSSPDVVTHVANHNLPRDLESFCAYMEACYLSKCDPKIPLHLFALLVTRQALCKLRVIDFLCRGVSSDTLDQHERDGLFMEAIRTVELDNEIQAGETLQGFRWYTYQHFPFPAYIFLVSELRMRGTSDLCERAWNAMILNHERRGMMRNMRTPLHIAFGGFLVKAWDAREAAEAQLGRAVETPKMIAMLRSAHKMKRSTAPGPSTNSRAAGPPIGNTAPPQQIADSTPQAQAGNMVGASGPPGPTPMYSPTPGKTQMQQDTPMSNTSASSSVGMDDPMMFTGFDGTTNNIYGSSSMSDVDFGHMDWNYLVQYSSFGGFNPNIYAQQGPGAQQPHSHAHAHAHAHGHQGMGTQ</sequence>
<evidence type="ECO:0000259" key="5">
    <source>
        <dbReference type="PROSITE" id="PS50048"/>
    </source>
</evidence>
<dbReference type="Pfam" id="PF04082">
    <property type="entry name" value="Fungal_trans"/>
    <property type="match status" value="1"/>
</dbReference>
<dbReference type="AlphaFoldDB" id="A0AAN6YFP7"/>
<evidence type="ECO:0000256" key="4">
    <source>
        <dbReference type="SAM" id="MobiDB-lite"/>
    </source>
</evidence>
<evidence type="ECO:0000313" key="6">
    <source>
        <dbReference type="EMBL" id="KAK4217781.1"/>
    </source>
</evidence>
<gene>
    <name evidence="6" type="ORF">QBC37DRAFT_396352</name>
</gene>
<dbReference type="PANTHER" id="PTHR31001">
    <property type="entry name" value="UNCHARACTERIZED TRANSCRIPTIONAL REGULATORY PROTEIN"/>
    <property type="match status" value="1"/>
</dbReference>
<dbReference type="GO" id="GO:0005634">
    <property type="term" value="C:nucleus"/>
    <property type="evidence" value="ECO:0007669"/>
    <property type="project" value="UniProtKB-SubCell"/>
</dbReference>
<feature type="compositionally biased region" description="Low complexity" evidence="4">
    <location>
        <begin position="1"/>
        <end position="20"/>
    </location>
</feature>
<reference evidence="6" key="2">
    <citation type="submission" date="2023-05" db="EMBL/GenBank/DDBJ databases">
        <authorList>
            <consortium name="Lawrence Berkeley National Laboratory"/>
            <person name="Steindorff A."/>
            <person name="Hensen N."/>
            <person name="Bonometti L."/>
            <person name="Westerberg I."/>
            <person name="Brannstrom I.O."/>
            <person name="Guillou S."/>
            <person name="Cros-Aarteil S."/>
            <person name="Calhoun S."/>
            <person name="Haridas S."/>
            <person name="Kuo A."/>
            <person name="Mondo S."/>
            <person name="Pangilinan J."/>
            <person name="Riley R."/>
            <person name="Labutti K."/>
            <person name="Andreopoulos B."/>
            <person name="Lipzen A."/>
            <person name="Chen C."/>
            <person name="Yanf M."/>
            <person name="Daum C."/>
            <person name="Ng V."/>
            <person name="Clum A."/>
            <person name="Ohm R."/>
            <person name="Martin F."/>
            <person name="Silar P."/>
            <person name="Natvig D."/>
            <person name="Lalanne C."/>
            <person name="Gautier V."/>
            <person name="Ament-Velasquez S.L."/>
            <person name="Kruys A."/>
            <person name="Hutchinson M.I."/>
            <person name="Powell A.J."/>
            <person name="Barry K."/>
            <person name="Miller A.N."/>
            <person name="Grigoriev I.V."/>
            <person name="Debuchy R."/>
            <person name="Gladieux P."/>
            <person name="Thoren M.H."/>
            <person name="Johannesson H."/>
        </authorList>
    </citation>
    <scope>NUCLEOTIDE SEQUENCE</scope>
    <source>
        <strain evidence="6">PSN293</strain>
    </source>
</reference>
<feature type="region of interest" description="Disordered" evidence="4">
    <location>
        <begin position="664"/>
        <end position="746"/>
    </location>
</feature>
<feature type="region of interest" description="Disordered" evidence="4">
    <location>
        <begin position="1"/>
        <end position="31"/>
    </location>
</feature>
<dbReference type="InterPro" id="IPR007219">
    <property type="entry name" value="XnlR_reg_dom"/>
</dbReference>
<dbReference type="GO" id="GO:0000981">
    <property type="term" value="F:DNA-binding transcription factor activity, RNA polymerase II-specific"/>
    <property type="evidence" value="ECO:0007669"/>
    <property type="project" value="InterPro"/>
</dbReference>
<proteinExistence type="predicted"/>
<dbReference type="Pfam" id="PF00172">
    <property type="entry name" value="Zn_clus"/>
    <property type="match status" value="1"/>
</dbReference>
<accession>A0AAN6YFP7</accession>
<organism evidence="6 7">
    <name type="scientific">Rhypophila decipiens</name>
    <dbReference type="NCBI Taxonomy" id="261697"/>
    <lineage>
        <taxon>Eukaryota</taxon>
        <taxon>Fungi</taxon>
        <taxon>Dikarya</taxon>
        <taxon>Ascomycota</taxon>
        <taxon>Pezizomycotina</taxon>
        <taxon>Sordariomycetes</taxon>
        <taxon>Sordariomycetidae</taxon>
        <taxon>Sordariales</taxon>
        <taxon>Naviculisporaceae</taxon>
        <taxon>Rhypophila</taxon>
    </lineage>
</organism>
<dbReference type="InterPro" id="IPR050613">
    <property type="entry name" value="Sec_Metabolite_Reg"/>
</dbReference>
<feature type="compositionally biased region" description="Polar residues" evidence="4">
    <location>
        <begin position="689"/>
        <end position="703"/>
    </location>
</feature>
<feature type="domain" description="Zn(2)-C6 fungal-type" evidence="5">
    <location>
        <begin position="44"/>
        <end position="73"/>
    </location>
</feature>
<feature type="region of interest" description="Disordered" evidence="4">
    <location>
        <begin position="797"/>
        <end position="823"/>
    </location>
</feature>
<dbReference type="PROSITE" id="PS50048">
    <property type="entry name" value="ZN2_CY6_FUNGAL_2"/>
    <property type="match status" value="1"/>
</dbReference>
<dbReference type="Proteomes" id="UP001301769">
    <property type="component" value="Unassembled WGS sequence"/>
</dbReference>
<dbReference type="PANTHER" id="PTHR31001:SF45">
    <property type="entry name" value="ZN(II)2CYS6 TRANSCRIPTION FACTOR (EUROFUNG)"/>
    <property type="match status" value="1"/>
</dbReference>
<dbReference type="SMART" id="SM00906">
    <property type="entry name" value="Fungal_trans"/>
    <property type="match status" value="1"/>
</dbReference>
<evidence type="ECO:0000313" key="7">
    <source>
        <dbReference type="Proteomes" id="UP001301769"/>
    </source>
</evidence>
<dbReference type="EMBL" id="MU858057">
    <property type="protein sequence ID" value="KAK4217781.1"/>
    <property type="molecule type" value="Genomic_DNA"/>
</dbReference>
<reference evidence="6" key="1">
    <citation type="journal article" date="2023" name="Mol. Phylogenet. Evol.">
        <title>Genome-scale phylogeny and comparative genomics of the fungal order Sordariales.</title>
        <authorList>
            <person name="Hensen N."/>
            <person name="Bonometti L."/>
            <person name="Westerberg I."/>
            <person name="Brannstrom I.O."/>
            <person name="Guillou S."/>
            <person name="Cros-Aarteil S."/>
            <person name="Calhoun S."/>
            <person name="Haridas S."/>
            <person name="Kuo A."/>
            <person name="Mondo S."/>
            <person name="Pangilinan J."/>
            <person name="Riley R."/>
            <person name="LaButti K."/>
            <person name="Andreopoulos B."/>
            <person name="Lipzen A."/>
            <person name="Chen C."/>
            <person name="Yan M."/>
            <person name="Daum C."/>
            <person name="Ng V."/>
            <person name="Clum A."/>
            <person name="Steindorff A."/>
            <person name="Ohm R.A."/>
            <person name="Martin F."/>
            <person name="Silar P."/>
            <person name="Natvig D.O."/>
            <person name="Lalanne C."/>
            <person name="Gautier V."/>
            <person name="Ament-Velasquez S.L."/>
            <person name="Kruys A."/>
            <person name="Hutchinson M.I."/>
            <person name="Powell A.J."/>
            <person name="Barry K."/>
            <person name="Miller A.N."/>
            <person name="Grigoriev I.V."/>
            <person name="Debuchy R."/>
            <person name="Gladieux P."/>
            <person name="Hiltunen Thoren M."/>
            <person name="Johannesson H."/>
        </authorList>
    </citation>
    <scope>NUCLEOTIDE SEQUENCE</scope>
    <source>
        <strain evidence="6">PSN293</strain>
    </source>
</reference>
<comment type="subcellular location">
    <subcellularLocation>
        <location evidence="1">Nucleus</location>
    </subcellularLocation>
</comment>
<dbReference type="SMART" id="SM00066">
    <property type="entry name" value="GAL4"/>
    <property type="match status" value="1"/>
</dbReference>
<dbReference type="GO" id="GO:0003677">
    <property type="term" value="F:DNA binding"/>
    <property type="evidence" value="ECO:0007669"/>
    <property type="project" value="InterPro"/>
</dbReference>
<protein>
    <submittedName>
        <fullName evidence="6">Fungal-specific transcription factor domain-containing protein</fullName>
    </submittedName>
</protein>
<name>A0AAN6YFP7_9PEZI</name>
<feature type="compositionally biased region" description="Basic residues" evidence="4">
    <location>
        <begin position="806"/>
        <end position="816"/>
    </location>
</feature>